<dbReference type="RefSeq" id="WP_154366136.1">
    <property type="nucleotide sequence ID" value="NZ_WKJM01000013.1"/>
</dbReference>
<evidence type="ECO:0000313" key="1">
    <source>
        <dbReference type="EMBL" id="MRX09507.1"/>
    </source>
</evidence>
<gene>
    <name evidence="1" type="ORF">GJ697_16835</name>
</gene>
<accession>A0A6L5QIH3</accession>
<sequence>MQITSLITGKVRDEAKALDTTRALVALRSEGIVDLIIFSTWMGELDAYPALKDYFRQQNIFVVEAPEQKMSIQESHQKIPLLAALNLLDANNYVTRHRFDRVKPSPTFREHLVAIRAHGAEATSYSWTPNKHRITVNSALLDVPFFLSDIVFSGMRDDLLELISIDGMTQLYWSNHINPEFSFFANGFMPYYPEIGDYLATYPGLSYGNEEKWKALKLAQRDTEFYARITALYYFLVSACFQVGYGGKTAPQGDQPISLETLLFEYGGWRQYPDTRWFGQAGHPYVKSREKFDAIVAGKYAASDFSARLGHYLEYYKQHIPTRKRIGLPKLSSEALGYAQSQIAHGLRIPPFAGQIEQDGLRHKYWTSQIGGSEATLQRNSSAQEWGEWEVF</sequence>
<proteinExistence type="predicted"/>
<organism evidence="1 2">
    <name type="scientific">Duganella alba</name>
    <dbReference type="NCBI Taxonomy" id="2666081"/>
    <lineage>
        <taxon>Bacteria</taxon>
        <taxon>Pseudomonadati</taxon>
        <taxon>Pseudomonadota</taxon>
        <taxon>Betaproteobacteria</taxon>
        <taxon>Burkholderiales</taxon>
        <taxon>Oxalobacteraceae</taxon>
        <taxon>Telluria group</taxon>
        <taxon>Duganella</taxon>
    </lineage>
</organism>
<comment type="caution">
    <text evidence="1">The sequence shown here is derived from an EMBL/GenBank/DDBJ whole genome shotgun (WGS) entry which is preliminary data.</text>
</comment>
<evidence type="ECO:0000313" key="2">
    <source>
        <dbReference type="Proteomes" id="UP000481037"/>
    </source>
</evidence>
<name>A0A6L5QIH3_9BURK</name>
<dbReference type="EMBL" id="WKJM01000013">
    <property type="protein sequence ID" value="MRX09507.1"/>
    <property type="molecule type" value="Genomic_DNA"/>
</dbReference>
<reference evidence="1 2" key="1">
    <citation type="submission" date="2019-11" db="EMBL/GenBank/DDBJ databases">
        <title>Novel species isolated from a subtropical stream in China.</title>
        <authorList>
            <person name="Lu H."/>
        </authorList>
    </citation>
    <scope>NUCLEOTIDE SEQUENCE [LARGE SCALE GENOMIC DNA]</scope>
    <source>
        <strain evidence="1 2">FT25W</strain>
    </source>
</reference>
<keyword evidence="2" id="KW-1185">Reference proteome</keyword>
<dbReference type="Proteomes" id="UP000481037">
    <property type="component" value="Unassembled WGS sequence"/>
</dbReference>
<dbReference type="AlphaFoldDB" id="A0A6L5QIH3"/>
<protein>
    <submittedName>
        <fullName evidence="1">Uncharacterized protein</fullName>
    </submittedName>
</protein>